<name>X0WBP5_9ZZZZ</name>
<accession>X0WBP5</accession>
<evidence type="ECO:0000313" key="2">
    <source>
        <dbReference type="EMBL" id="GAG21968.1"/>
    </source>
</evidence>
<protein>
    <submittedName>
        <fullName evidence="2">Uncharacterized protein</fullName>
    </submittedName>
</protein>
<dbReference type="AlphaFoldDB" id="X0WBP5"/>
<organism evidence="2">
    <name type="scientific">marine sediment metagenome</name>
    <dbReference type="NCBI Taxonomy" id="412755"/>
    <lineage>
        <taxon>unclassified sequences</taxon>
        <taxon>metagenomes</taxon>
        <taxon>ecological metagenomes</taxon>
    </lineage>
</organism>
<gene>
    <name evidence="2" type="ORF">S01H1_55031</name>
</gene>
<reference evidence="2" key="1">
    <citation type="journal article" date="2014" name="Front. Microbiol.">
        <title>High frequency of phylogenetically diverse reductive dehalogenase-homologous genes in deep subseafloor sedimentary metagenomes.</title>
        <authorList>
            <person name="Kawai M."/>
            <person name="Futagami T."/>
            <person name="Toyoda A."/>
            <person name="Takaki Y."/>
            <person name="Nishi S."/>
            <person name="Hori S."/>
            <person name="Arai W."/>
            <person name="Tsubouchi T."/>
            <person name="Morono Y."/>
            <person name="Uchiyama I."/>
            <person name="Ito T."/>
            <person name="Fujiyama A."/>
            <person name="Inagaki F."/>
            <person name="Takami H."/>
        </authorList>
    </citation>
    <scope>NUCLEOTIDE SEQUENCE</scope>
    <source>
        <strain evidence="2">Expedition CK06-06</strain>
    </source>
</reference>
<feature type="non-terminal residue" evidence="2">
    <location>
        <position position="1"/>
    </location>
</feature>
<proteinExistence type="predicted"/>
<sequence length="37" mass="3999">LQLDRDGRETKDTGGGVKSPEQGIEAITQFHSSVSRV</sequence>
<feature type="compositionally biased region" description="Basic and acidic residues" evidence="1">
    <location>
        <begin position="1"/>
        <end position="12"/>
    </location>
</feature>
<feature type="region of interest" description="Disordered" evidence="1">
    <location>
        <begin position="1"/>
        <end position="37"/>
    </location>
</feature>
<comment type="caution">
    <text evidence="2">The sequence shown here is derived from an EMBL/GenBank/DDBJ whole genome shotgun (WGS) entry which is preliminary data.</text>
</comment>
<evidence type="ECO:0000256" key="1">
    <source>
        <dbReference type="SAM" id="MobiDB-lite"/>
    </source>
</evidence>
<dbReference type="EMBL" id="BARS01035739">
    <property type="protein sequence ID" value="GAG21968.1"/>
    <property type="molecule type" value="Genomic_DNA"/>
</dbReference>